<organism evidence="11 12">
    <name type="scientific">Leucocoprinus birnbaumii</name>
    <dbReference type="NCBI Taxonomy" id="56174"/>
    <lineage>
        <taxon>Eukaryota</taxon>
        <taxon>Fungi</taxon>
        <taxon>Dikarya</taxon>
        <taxon>Basidiomycota</taxon>
        <taxon>Agaricomycotina</taxon>
        <taxon>Agaricomycetes</taxon>
        <taxon>Agaricomycetidae</taxon>
        <taxon>Agaricales</taxon>
        <taxon>Agaricineae</taxon>
        <taxon>Agaricaceae</taxon>
        <taxon>Leucocoprinus</taxon>
    </lineage>
</organism>
<feature type="compositionally biased region" description="Polar residues" evidence="8">
    <location>
        <begin position="4063"/>
        <end position="4074"/>
    </location>
</feature>
<reference evidence="11" key="1">
    <citation type="submission" date="2022-07" db="EMBL/GenBank/DDBJ databases">
        <title>Genome Sequence of Leucocoprinus birnbaumii.</title>
        <authorList>
            <person name="Buettner E."/>
        </authorList>
    </citation>
    <scope>NUCLEOTIDE SEQUENCE</scope>
    <source>
        <strain evidence="11">VT141</strain>
    </source>
</reference>
<feature type="transmembrane region" description="Helical" evidence="9">
    <location>
        <begin position="320"/>
        <end position="340"/>
    </location>
</feature>
<dbReference type="SFLD" id="SFLDG01168">
    <property type="entry name" value="Ferric_reductase_subgroup_(FRE"/>
    <property type="match status" value="1"/>
</dbReference>
<feature type="compositionally biased region" description="Low complexity" evidence="8">
    <location>
        <begin position="1631"/>
        <end position="1643"/>
    </location>
</feature>
<feature type="domain" description="FAD-binding FR-type" evidence="10">
    <location>
        <begin position="332"/>
        <end position="474"/>
    </location>
</feature>
<evidence type="ECO:0000256" key="5">
    <source>
        <dbReference type="ARBA" id="ARBA00023065"/>
    </source>
</evidence>
<dbReference type="SMART" id="SM01216">
    <property type="entry name" value="Fmp27_WPPW"/>
    <property type="match status" value="1"/>
</dbReference>
<evidence type="ECO:0000256" key="1">
    <source>
        <dbReference type="ARBA" id="ARBA00004141"/>
    </source>
</evidence>
<dbReference type="EMBL" id="JANIEX010000489">
    <property type="protein sequence ID" value="KAJ3566415.1"/>
    <property type="molecule type" value="Genomic_DNA"/>
</dbReference>
<feature type="transmembrane region" description="Helical" evidence="9">
    <location>
        <begin position="27"/>
        <end position="45"/>
    </location>
</feature>
<protein>
    <recommendedName>
        <fullName evidence="10">FAD-binding FR-type domain-containing protein</fullName>
    </recommendedName>
</protein>
<dbReference type="InterPro" id="IPR019441">
    <property type="entry name" value="FMP27/BLTP2/Hobbit_GFWDK_RBG"/>
</dbReference>
<dbReference type="GO" id="GO:0006260">
    <property type="term" value="P:DNA replication"/>
    <property type="evidence" value="ECO:0007669"/>
    <property type="project" value="UniProtKB-KW"/>
</dbReference>
<dbReference type="PANTHER" id="PTHR15678">
    <property type="entry name" value="ANTIGEN MLAA-22-RELATED"/>
    <property type="match status" value="1"/>
</dbReference>
<feature type="region of interest" description="Disordered" evidence="8">
    <location>
        <begin position="88"/>
        <end position="113"/>
    </location>
</feature>
<feature type="coiled-coil region" evidence="7">
    <location>
        <begin position="1349"/>
        <end position="1376"/>
    </location>
</feature>
<evidence type="ECO:0000313" key="11">
    <source>
        <dbReference type="EMBL" id="KAJ3566415.1"/>
    </source>
</evidence>
<feature type="region of interest" description="Disordered" evidence="8">
    <location>
        <begin position="1631"/>
        <end position="1660"/>
    </location>
</feature>
<keyword evidence="2 9" id="KW-0812">Transmembrane</keyword>
<feature type="coiled-coil region" evidence="7">
    <location>
        <begin position="750"/>
        <end position="781"/>
    </location>
</feature>
<keyword evidence="7" id="KW-0175">Coiled coil</keyword>
<dbReference type="Gene3D" id="3.40.50.80">
    <property type="entry name" value="Nucleotide-binding domain of ferredoxin-NADP reductase (FNR) module"/>
    <property type="match status" value="1"/>
</dbReference>
<dbReference type="InterPro" id="IPR007185">
    <property type="entry name" value="DNA_pol_a/d/e_bsu"/>
</dbReference>
<name>A0AAD5VSC9_9AGAR</name>
<proteinExistence type="predicted"/>
<dbReference type="CDD" id="cd06186">
    <property type="entry name" value="NOX_Duox_like_FAD_NADP"/>
    <property type="match status" value="1"/>
</dbReference>
<dbReference type="InterPro" id="IPR013130">
    <property type="entry name" value="Fe3_Rdtase_TM_dom"/>
</dbReference>
<dbReference type="SMART" id="SM01215">
    <property type="entry name" value="Fmp27_SW"/>
    <property type="match status" value="1"/>
</dbReference>
<comment type="caution">
    <text evidence="11">The sequence shown here is derived from an EMBL/GenBank/DDBJ whole genome shotgun (WGS) entry which is preliminary data.</text>
</comment>
<keyword evidence="5" id="KW-0406">Ion transport</keyword>
<dbReference type="GO" id="GO:0016491">
    <property type="term" value="F:oxidoreductase activity"/>
    <property type="evidence" value="ECO:0007669"/>
    <property type="project" value="InterPro"/>
</dbReference>
<accession>A0AAD5VSC9</accession>
<dbReference type="SFLD" id="SFLDS00052">
    <property type="entry name" value="Ferric_Reductase_Domain"/>
    <property type="match status" value="1"/>
</dbReference>
<dbReference type="Proteomes" id="UP001213000">
    <property type="component" value="Unassembled WGS sequence"/>
</dbReference>
<feature type="region of interest" description="Disordered" evidence="8">
    <location>
        <begin position="3835"/>
        <end position="3885"/>
    </location>
</feature>
<dbReference type="Pfam" id="PF04042">
    <property type="entry name" value="DNA_pol_E_B"/>
    <property type="match status" value="1"/>
</dbReference>
<evidence type="ECO:0000256" key="4">
    <source>
        <dbReference type="ARBA" id="ARBA00022989"/>
    </source>
</evidence>
<dbReference type="Pfam" id="PF10344">
    <property type="entry name" value="Hobbit"/>
    <property type="match status" value="2"/>
</dbReference>
<gene>
    <name evidence="11" type="ORF">NP233_g7020</name>
</gene>
<evidence type="ECO:0000256" key="6">
    <source>
        <dbReference type="ARBA" id="ARBA00023136"/>
    </source>
</evidence>
<dbReference type="InterPro" id="IPR039261">
    <property type="entry name" value="FNR_nucleotide-bd"/>
</dbReference>
<dbReference type="PROSITE" id="PS51384">
    <property type="entry name" value="FAD_FR"/>
    <property type="match status" value="1"/>
</dbReference>
<dbReference type="InterPro" id="IPR019415">
    <property type="entry name" value="FMP27_SW_RBG"/>
</dbReference>
<feature type="compositionally biased region" description="Basic residues" evidence="8">
    <location>
        <begin position="4018"/>
        <end position="4034"/>
    </location>
</feature>
<evidence type="ECO:0000259" key="10">
    <source>
        <dbReference type="PROSITE" id="PS51384"/>
    </source>
</evidence>
<feature type="compositionally biased region" description="Polar residues" evidence="8">
    <location>
        <begin position="4040"/>
        <end position="4049"/>
    </location>
</feature>
<dbReference type="PANTHER" id="PTHR15678:SF6">
    <property type="entry name" value="BRIDGE-LIKE LIPID TRANSFER PROTEIN FAMILY MEMBER 2"/>
    <property type="match status" value="1"/>
</dbReference>
<keyword evidence="12" id="KW-1185">Reference proteome</keyword>
<dbReference type="GO" id="GO:0016020">
    <property type="term" value="C:membrane"/>
    <property type="evidence" value="ECO:0007669"/>
    <property type="project" value="UniProtKB-SubCell"/>
</dbReference>
<feature type="transmembrane region" description="Helical" evidence="9">
    <location>
        <begin position="297"/>
        <end position="314"/>
    </location>
</feature>
<evidence type="ECO:0000256" key="8">
    <source>
        <dbReference type="SAM" id="MobiDB-lite"/>
    </source>
</evidence>
<evidence type="ECO:0000256" key="7">
    <source>
        <dbReference type="SAM" id="Coils"/>
    </source>
</evidence>
<keyword evidence="3" id="KW-0235">DNA replication</keyword>
<keyword evidence="4 9" id="KW-1133">Transmembrane helix</keyword>
<evidence type="ECO:0000313" key="12">
    <source>
        <dbReference type="Proteomes" id="UP001213000"/>
    </source>
</evidence>
<dbReference type="GO" id="GO:0003677">
    <property type="term" value="F:DNA binding"/>
    <property type="evidence" value="ECO:0007669"/>
    <property type="project" value="InterPro"/>
</dbReference>
<dbReference type="InterPro" id="IPR045167">
    <property type="entry name" value="Hobbit"/>
</dbReference>
<feature type="region of interest" description="Disordered" evidence="8">
    <location>
        <begin position="609"/>
        <end position="632"/>
    </location>
</feature>
<dbReference type="InterPro" id="IPR019449">
    <property type="entry name" value="FMP27_WPPW_RBG"/>
</dbReference>
<evidence type="ECO:0000256" key="3">
    <source>
        <dbReference type="ARBA" id="ARBA00022705"/>
    </source>
</evidence>
<feature type="compositionally biased region" description="Pro residues" evidence="8">
    <location>
        <begin position="90"/>
        <end position="100"/>
    </location>
</feature>
<dbReference type="InterPro" id="IPR017927">
    <property type="entry name" value="FAD-bd_FR_type"/>
</dbReference>
<keyword evidence="6 9" id="KW-0472">Membrane</keyword>
<feature type="region of interest" description="Disordered" evidence="8">
    <location>
        <begin position="3986"/>
        <end position="4074"/>
    </location>
</feature>
<evidence type="ECO:0000256" key="2">
    <source>
        <dbReference type="ARBA" id="ARBA00022692"/>
    </source>
</evidence>
<evidence type="ECO:0000256" key="9">
    <source>
        <dbReference type="SAM" id="Phobius"/>
    </source>
</evidence>
<feature type="transmembrane region" description="Helical" evidence="9">
    <location>
        <begin position="196"/>
        <end position="213"/>
    </location>
</feature>
<dbReference type="GO" id="GO:0006811">
    <property type="term" value="P:monoatomic ion transport"/>
    <property type="evidence" value="ECO:0007669"/>
    <property type="project" value="UniProtKB-KW"/>
</dbReference>
<feature type="transmembrane region" description="Helical" evidence="9">
    <location>
        <begin position="234"/>
        <end position="252"/>
    </location>
</feature>
<comment type="subcellular location">
    <subcellularLocation>
        <location evidence="1">Membrane</location>
        <topology evidence="1">Multi-pass membrane protein</topology>
    </subcellularLocation>
</comment>
<keyword evidence="5" id="KW-0813">Transport</keyword>
<feature type="transmembrane region" description="Helical" evidence="9">
    <location>
        <begin position="272"/>
        <end position="290"/>
    </location>
</feature>
<feature type="region of interest" description="Disordered" evidence="8">
    <location>
        <begin position="3767"/>
        <end position="3788"/>
    </location>
</feature>
<feature type="transmembrane region" description="Helical" evidence="9">
    <location>
        <begin position="164"/>
        <end position="184"/>
    </location>
</feature>
<dbReference type="Pfam" id="PF01794">
    <property type="entry name" value="Ferric_reduct"/>
    <property type="match status" value="1"/>
</dbReference>
<sequence length="4074" mass="455181">MADQVISFAAATTGSSSSGPEVDSETFVFHVTLFVLAILGVVFLYRLPGGIALFGSDEWRIGHLFRLIPYRPARSASRSRRIIQAAHNAYPPPNNQPPSPTSQGHPHDVTSDDSHTLAYHQNNFRRVDAMGREVEMQYPTHIASCPSFLRWTLPTLRHRFAPSYSFGQVIVLAVYSWILIYATFYKSNFFVEYDRVGWISVAQLPFVMAYGAKNNVLGTLLGMGYERLNYLHRYAGRAVILAANLHGVGYIYKWSLAGTFKSSINRPQNAWGLVALVCFDVLWIFSWAYFRQKAYNFFLMTHILCFALILPGLYLHRPGLIPYVLATIVIFSLDYALRFVKTRITTATIRPLPELDLTRIEVPNVNAGWRAGQHVRVRILTTGLGWFGWSEMHPFTIASVGASEALIGGSGPGNIRRRGLGGGGEEGMVLMCKRSGTWTKRLYEMAKMSGYIDGFMGREVKVWIEGPYGGPGHTNFASFSAAVIVVGGSGITFGLSVVKDLVDKDLKGKSRVKAIELIWTVPDPAAVVPLIPTLASLINQSVFTPLRISVHYTRASHTIPNVPSIPGLAFSPGRPRINKIVDYAVSKALSIGAQFDTANIHRADTLVSEKSVKGGSRPGLGRSQSSRRDGMYYEKDPRKLQVDVEMEEVIGGRREKEDIQEITGVIVGVCGPAELAKDVVDAVGSVDGERRSRVGGIEIHEEYVLFHLWTLRVVPTLAFVISMADVRQRAIIKVFRKYSNALGPDALAFIEEILTEHEIAEEDLESSIETLAREYNKQDDATMKVSVEVLRRVYTSLQDQDDDAVGGAGDGIYRDGLNPENHLWFIDSYEMPRWHWSNERGTFERASAPTSISGSPESRIAAMRDRLDIIRQCILRNEHFAPSTVPSRDREKLVTLKSTKQLLGRPGQRFLLLGMLTHNKEGRMCLEDADGSVVLDYSTLDEPGEGLYTEGCFALVEGEYTEDATLKVIAIGQPPSEPRATARSIYGHIDFLGKGATSILEDAHLAVRVKEELQDMYFFFLSDVWLDVPETLQNLQRMFDNCIENDFIPKVIVLCGNFSSKSIAQGSGRDIQRYQDGFDALADLVARYPPIIRSAHFVLVPGPMDLTLNSILPRRPIMSSFTNKLKSKIPKIHFASNPCRIKFFDQEIVIFREDIMLKMLRNMVGAKPDVSSPDLKRYLVQTILDQMHLSPHALNIQPVLADHDHALRLYPLPTTVVLADKYDRYKLTYMGCHVFNPGTFSNTTPTFWMYKPAELNSEECNFFYTLVYILLIGSPTTPWSRALIWLARITTISLLLRTYIAPWLLTLTSRHVRVRSISLRSIKGLYFKKGRWTYRAERIGYIFGKVEGRRRLTVRIDGLKVEMAQMAEEERGKEKQTRRARHRKNLTLADLNPSPLAGHLWRTFTQVALAVEPWLRPLIRNTVVACLRVVIQLIPAVTHALSFELHSTVLTLSQIPGTQVVADEISLHAELNLVQAESSTESKGPGMDGHNVEGKKVPPPSTWTFYGMAGWRKKTSDGMRRALDRAWGTMHGDATVSFRLSDIAGTTPKRGQAGHEGRRIFLRLPGVVALDGRLGFSPQTATIDPNSITLRLKVDEAAVGVDLLNDVLRVIIPPKRTSTPDAVPKTVISVSPLPVSPTSPKSPAELVPVPSAERPPPKRSRSSTIFSAGFLPMSPVAALGSLEGKLLPSRATATPFLRAFSTSISSTGRLFLQPHRKLKDEPYKSIFSTINKVAIDVSSVSLSFSSTTSDSIYYKAAIKDVRVDFHPSSASTDPLHEQWLGLTFKPECFDPESYGLQLRITTIVVERHKRGDMFPLITLGTLDFQAVAHQWPSPWLMPCTFMRGDPNAPFLATSLKIGGLDLTDRLDDLRDFLERRVSKPKDTTPKAGLLTRLDGMQLPRCSIQVHCGVICARMICENNVQQASSTLEMRTDGFSFGVNADYGSQPALRSSESLPPGVARVSSSVTFNLGPVLCHVRSGWTSVGFTSDSEFLDDPPVLSIGAIEARGDLGAEAEEVLDVFRVKKASMTCDIHTIVDTVCVELWHADSVSATVQLLAMLPARPSSLQEGKTITNPKPLSLPSGVAASLTVAKFIVVVTAPDINPRETDLSRGIGLRALISLEVCASRPEPGSNTRNLNYLESRTLLGLSNERLVDAIAVATKRQVEPIGSSAAARLSVRNLTVRSALATQYESDDPFLAGRDDFTPTDEEFIRVKSVQADASLAASQDHPSIQNPCQVIVDIPSIRSNFQLGDVYCALLALQTLQNLAHVRHSGDHRGHSAGPPSFAVSVECRIQTFTLRWALPKQTVVSLLEDAHFKWLPGQPVRTQFRSLAFWVPLPTVVNKWEHDGDQKWDELLTLHQWDIELPVVDHSISVAAKGESIRLRIPHGYILAELLLDLAVVAKAAKHLTQIVKSGVFADLPAPEPEGPKLCPNMTFSIRDFCIEATDDPFESRLNGIWRIGLDAVKQRLEREEAFAAKLAAIQAAGDNSDTEVLVEGNHDYRFSAKHTVSIDDARRRLDEVHFLDWKFRLQNLRSTWSKQESMILHRLYGPQIMKGQPPFSRSKVAASIGAPPLFRLFITSLNFSISLPQFPLDKMPDFLYEQGKGLPRDTEFSLLVPLHINFSLTSAKVTARDLPIPLLHVQQDPDSDAPAWIFDSDVVIAEEMGSEFSLDWIECPVLLANQGIYGTSPLSLHVPKTIMPVKSYACPNIDITTSCPTILSWAVSYNPVLQDIVRIIETLTPNPRDSSPPLGFWDKLRLIAHWKIKFSFKGEVRCYMKGSRDPVYTTDSGSGFVLVWRGSPEWLIGYPNEQQELTQLTSEVMLIAIPRFSEPASDGFLNLTQSSANPYRKICAELHSGVRYGIGFVFERACDVSCPTCSGNAFERQCRLFDFVPHYDVRLETKQSKPSTKAADDSYKAFRSDFIHFSFSLIASTQHRHGITNALHLTPKAFAHFWTWCSLFDGIPTLPIRAGTYHAPRVISPKFGRHIATIKYRIILTRLHVMHGYMDDTRGTWAEGVTPWVGVKGMVDELRLDMHQRDQETQVDGIEPDTIKTTHHKSFYAAELVLKGVELRTVLAIFQETLKTEVPMARSSSPSAYLKSGHLLRTPLSSSWYNIHDFVELDWTSLAEPTIHYLPLATCPRFAYVKRNAAKIDDKPVSKFGNEKTHFCLLEQEPSASQIQIALAIDRIDELKRSSSNISSRGDKDQSHEKMVTLLEDYIALLKRAEEATDRKRFEKYHIPSEVALPEEWAEFDHAYQLHCPNISLDKTTRDIMIQYYHSSRERKGFEYHLASRAVKFIRDQAIAAEVASTLDTQDKPQASSNTAQLAASAIRKMLRGEGGKSSVDADQQERLGLQTDPLDGWSDGVTLRKAHCCFLLKPQIVLRDEGSGDVCIVAAVQAKMQSFAIIDNTNIDDPISGKIMTRSYTSLSGFQAFSPVHSNVKPDRLCVPLEVLIDLRCESYEFERLVPQTDATLHYDRFNRLRLRNQVTSEPLTHPPVETASSLTHTHLRDQTDLIRVHIPHFTVSANDGHFRTISNVVTKLLLFSDATHKARLEKLETLLFTYDFTDLHQAADVIVSLQSRLRTALETERMLEDNLHHLPTEEDTKIGRLRLRAHILTLTEELNYLFDAIKLVQDRTDDRTDQKSALLVHASSSELSWRMLGDNKDLLAKLVIQHSNFYWLSRQDSAMVNDLAIGNLQAFDGSRDAIWTEILLKNDEPASHPLHKRNLFLLAHWCILPPVQVDAKVGRRIMEYLWPDRRNRPQNIEDNIDNISSSSSHSHDNAGSTTADIRVLSPTIRSSLDSPRALQHLHPDSATQSAGLAPPGLRRLAASRSFTDLRSTREEHRRSRLIPSSSASSERSESPDPLARVPASVRADSTLAKEQRGDAAVMMTRSSQKTFIFVKVTSMNLVLSIVKEGSFECHDLRIKTKDLVYRNQTSSFEELVNQFIPSNMNWRGWMKMVFHQPLIPVLPVAKEILSKTKLIGSSRHNDSGGNSSRPAKGSENKKRSLSSKFHLPGRSRSMHSKGAKKSAQRVPVFTNQPLTTEPESLDANEFGVVRQPQRTSFSSFPRP</sequence>
<dbReference type="SMART" id="SM01214">
    <property type="entry name" value="Fmp27_GFWDK"/>
    <property type="match status" value="1"/>
</dbReference>